<evidence type="ECO:0000256" key="3">
    <source>
        <dbReference type="SAM" id="Phobius"/>
    </source>
</evidence>
<accession>A0A8B7Y8W5</accession>
<dbReference type="AlphaFoldDB" id="A0A8B7Y8W5"/>
<feature type="transmembrane region" description="Helical" evidence="3">
    <location>
        <begin position="406"/>
        <end position="427"/>
    </location>
</feature>
<gene>
    <name evidence="5" type="primary">LOC110978262</name>
</gene>
<name>A0A8B7Y8W5_ACAPL</name>
<keyword evidence="4" id="KW-1185">Reference proteome</keyword>
<protein>
    <submittedName>
        <fullName evidence="5">Sodium-dependent lysophosphatidylcholine symporter 1-B-like isoform X1</fullName>
    </submittedName>
</protein>
<feature type="transmembrane region" description="Helical" evidence="3">
    <location>
        <begin position="267"/>
        <end position="287"/>
    </location>
</feature>
<feature type="transmembrane region" description="Helical" evidence="3">
    <location>
        <begin position="142"/>
        <end position="161"/>
    </location>
</feature>
<dbReference type="PANTHER" id="PTHR11328:SF24">
    <property type="entry name" value="MAJOR FACILITATOR SUPERFAMILY (MFS) PROFILE DOMAIN-CONTAINING PROTEIN"/>
    <property type="match status" value="1"/>
</dbReference>
<keyword evidence="3" id="KW-1133">Transmembrane helix</keyword>
<keyword evidence="3" id="KW-0472">Membrane</keyword>
<feature type="transmembrane region" description="Helical" evidence="3">
    <location>
        <begin position="308"/>
        <end position="332"/>
    </location>
</feature>
<keyword evidence="3" id="KW-0812">Transmembrane</keyword>
<dbReference type="InterPro" id="IPR036259">
    <property type="entry name" value="MFS_trans_sf"/>
</dbReference>
<feature type="region of interest" description="Disordered" evidence="2">
    <location>
        <begin position="539"/>
        <end position="564"/>
    </location>
</feature>
<dbReference type="PANTHER" id="PTHR11328">
    <property type="entry name" value="MAJOR FACILITATOR SUPERFAMILY DOMAIN-CONTAINING PROTEIN"/>
    <property type="match status" value="1"/>
</dbReference>
<feature type="transmembrane region" description="Helical" evidence="3">
    <location>
        <begin position="218"/>
        <end position="237"/>
    </location>
</feature>
<feature type="transmembrane region" description="Helical" evidence="3">
    <location>
        <begin position="72"/>
        <end position="93"/>
    </location>
</feature>
<dbReference type="GeneID" id="110978262"/>
<dbReference type="GO" id="GO:0015293">
    <property type="term" value="F:symporter activity"/>
    <property type="evidence" value="ECO:0007669"/>
    <property type="project" value="InterPro"/>
</dbReference>
<evidence type="ECO:0000256" key="1">
    <source>
        <dbReference type="ARBA" id="ARBA00008335"/>
    </source>
</evidence>
<dbReference type="RefSeq" id="XP_022088800.1">
    <property type="nucleotide sequence ID" value="XM_022233108.1"/>
</dbReference>
<comment type="similarity">
    <text evidence="1">Belongs to the major facilitator superfamily.</text>
</comment>
<feature type="transmembrane region" description="Helical" evidence="3">
    <location>
        <begin position="173"/>
        <end position="197"/>
    </location>
</feature>
<dbReference type="KEGG" id="aplc:110978262"/>
<dbReference type="GO" id="GO:0008643">
    <property type="term" value="P:carbohydrate transport"/>
    <property type="evidence" value="ECO:0007669"/>
    <property type="project" value="InterPro"/>
</dbReference>
<feature type="transmembrane region" description="Helical" evidence="3">
    <location>
        <begin position="105"/>
        <end position="130"/>
    </location>
</feature>
<dbReference type="Pfam" id="PF13347">
    <property type="entry name" value="MFS_2"/>
    <property type="match status" value="1"/>
</dbReference>
<reference evidence="5" key="1">
    <citation type="submission" date="2025-08" db="UniProtKB">
        <authorList>
            <consortium name="RefSeq"/>
        </authorList>
    </citation>
    <scope>IDENTIFICATION</scope>
</reference>
<dbReference type="CTD" id="84879"/>
<evidence type="ECO:0000313" key="5">
    <source>
        <dbReference type="RefSeq" id="XP_022088800.1"/>
    </source>
</evidence>
<dbReference type="GO" id="GO:0005886">
    <property type="term" value="C:plasma membrane"/>
    <property type="evidence" value="ECO:0007669"/>
    <property type="project" value="TreeGrafter"/>
</dbReference>
<dbReference type="Proteomes" id="UP000694845">
    <property type="component" value="Unplaced"/>
</dbReference>
<feature type="compositionally biased region" description="Polar residues" evidence="2">
    <location>
        <begin position="544"/>
        <end position="564"/>
    </location>
</feature>
<evidence type="ECO:0000256" key="2">
    <source>
        <dbReference type="SAM" id="MobiDB-lite"/>
    </source>
</evidence>
<feature type="transmembrane region" description="Helical" evidence="3">
    <location>
        <begin position="381"/>
        <end position="400"/>
    </location>
</feature>
<dbReference type="SUPFAM" id="SSF103473">
    <property type="entry name" value="MFS general substrate transporter"/>
    <property type="match status" value="1"/>
</dbReference>
<dbReference type="OrthoDB" id="197206at2759"/>
<proteinExistence type="inferred from homology"/>
<organism evidence="4 5">
    <name type="scientific">Acanthaster planci</name>
    <name type="common">Crown-of-thorns starfish</name>
    <dbReference type="NCBI Taxonomy" id="133434"/>
    <lineage>
        <taxon>Eukaryota</taxon>
        <taxon>Metazoa</taxon>
        <taxon>Echinodermata</taxon>
        <taxon>Eleutherozoa</taxon>
        <taxon>Asterozoa</taxon>
        <taxon>Asteroidea</taxon>
        <taxon>Valvatacea</taxon>
        <taxon>Valvatida</taxon>
        <taxon>Acanthasteridae</taxon>
        <taxon>Acanthaster</taxon>
    </lineage>
</organism>
<sequence length="564" mass="64400">MHLVFAGELISRQIFRTKTDSYRVTVMIRTKEVGRLLAGKRLEFYFLQRTPLRPRIRNRPSPGLKLSMRSKVFYGLGGIPYQLTNTVLGFYINVFLLETAKVPPFYTSAIVLIGRIWDAMTDPIIGFLVFRTKTRRFGKHKPWMLVATFPAIACFMCFFITPETTKPYLKLAWYLVFYCFFQTFLTFYQMPFATLTLCLTDNQAERDKATAFRMGSEVLGNLLGQFVMGLSLSLYQLRLNKKVPQCRSLNDTATIPPEEVEVKDQGYLVGAAVLCSLFFICSMCAIFGTKEVLSPKRKTKYEESFGQAVKSVLTFGPWVKHIAFLIPFVLAVNAMQGNFVLYSLHTLGMTNYQSTIIIILISAFLLMPLWRRCVKRLGKKLTLFIGLLPSVPLLVSWGIVPYGVTWVQYIMAILMGNVVAVVQLIPWSMVPDVIDDFLLKKKRGYETIFYTFYIMIVKLGSGICIGVTTIVLGVVEFKPGVCEVTDEVRFALRLMITCIPGGCILIGLLFLYLYPITEEIRKQNQTILEIWRDAGDDKRRQTMKHSSAQRFRSRSIRTPTMSFS</sequence>
<feature type="transmembrane region" description="Helical" evidence="3">
    <location>
        <begin position="448"/>
        <end position="474"/>
    </location>
</feature>
<feature type="transmembrane region" description="Helical" evidence="3">
    <location>
        <begin position="352"/>
        <end position="369"/>
    </location>
</feature>
<dbReference type="Gene3D" id="1.20.1250.20">
    <property type="entry name" value="MFS general substrate transporter like domains"/>
    <property type="match status" value="2"/>
</dbReference>
<evidence type="ECO:0000313" key="4">
    <source>
        <dbReference type="Proteomes" id="UP000694845"/>
    </source>
</evidence>
<dbReference type="InterPro" id="IPR039672">
    <property type="entry name" value="MFS_2"/>
</dbReference>
<feature type="transmembrane region" description="Helical" evidence="3">
    <location>
        <begin position="494"/>
        <end position="514"/>
    </location>
</feature>